<dbReference type="Proteomes" id="UP000186922">
    <property type="component" value="Unassembled WGS sequence"/>
</dbReference>
<name>A0A1D1VFP0_RAMVA</name>
<dbReference type="InterPro" id="IPR003890">
    <property type="entry name" value="MIF4G-like_typ-3"/>
</dbReference>
<dbReference type="Pfam" id="PF02854">
    <property type="entry name" value="MIF4G"/>
    <property type="match status" value="1"/>
</dbReference>
<dbReference type="InterPro" id="IPR016024">
    <property type="entry name" value="ARM-type_fold"/>
</dbReference>
<reference evidence="3 4" key="1">
    <citation type="journal article" date="2016" name="Nat. Commun.">
        <title>Extremotolerant tardigrade genome and improved radiotolerance of human cultured cells by tardigrade-unique protein.</title>
        <authorList>
            <person name="Hashimoto T."/>
            <person name="Horikawa D.D."/>
            <person name="Saito Y."/>
            <person name="Kuwahara H."/>
            <person name="Kozuka-Hata H."/>
            <person name="Shin-I T."/>
            <person name="Minakuchi Y."/>
            <person name="Ohishi K."/>
            <person name="Motoyama A."/>
            <person name="Aizu T."/>
            <person name="Enomoto A."/>
            <person name="Kondo K."/>
            <person name="Tanaka S."/>
            <person name="Hara Y."/>
            <person name="Koshikawa S."/>
            <person name="Sagara H."/>
            <person name="Miura T."/>
            <person name="Yokobori S."/>
            <person name="Miyagawa K."/>
            <person name="Suzuki Y."/>
            <person name="Kubo T."/>
            <person name="Oyama M."/>
            <person name="Kohara Y."/>
            <person name="Fujiyama A."/>
            <person name="Arakawa K."/>
            <person name="Katayama T."/>
            <person name="Toyoda A."/>
            <person name="Kunieda T."/>
        </authorList>
    </citation>
    <scope>NUCLEOTIDE SEQUENCE [LARGE SCALE GENOMIC DNA]</scope>
    <source>
        <strain evidence="3 4">YOKOZUNA-1</strain>
    </source>
</reference>
<evidence type="ECO:0000259" key="2">
    <source>
        <dbReference type="Pfam" id="PF02854"/>
    </source>
</evidence>
<keyword evidence="4" id="KW-1185">Reference proteome</keyword>
<dbReference type="EMBL" id="BDGG01000006">
    <property type="protein sequence ID" value="GAV00442.1"/>
    <property type="molecule type" value="Genomic_DNA"/>
</dbReference>
<protein>
    <recommendedName>
        <fullName evidence="2">MIF4G domain-containing protein</fullName>
    </recommendedName>
</protein>
<feature type="domain" description="MIF4G" evidence="2">
    <location>
        <begin position="37"/>
        <end position="197"/>
    </location>
</feature>
<gene>
    <name evidence="3" type="primary">RvY_11289-1</name>
    <name evidence="3" type="synonym">RvY_11289.1</name>
    <name evidence="3" type="ORF">RvY_11289</name>
</gene>
<accession>A0A1D1VFP0</accession>
<organism evidence="3 4">
    <name type="scientific">Ramazzottius varieornatus</name>
    <name type="common">Water bear</name>
    <name type="synonym">Tardigrade</name>
    <dbReference type="NCBI Taxonomy" id="947166"/>
    <lineage>
        <taxon>Eukaryota</taxon>
        <taxon>Metazoa</taxon>
        <taxon>Ecdysozoa</taxon>
        <taxon>Tardigrada</taxon>
        <taxon>Eutardigrada</taxon>
        <taxon>Parachela</taxon>
        <taxon>Hypsibioidea</taxon>
        <taxon>Ramazzottiidae</taxon>
        <taxon>Ramazzottius</taxon>
    </lineage>
</organism>
<evidence type="ECO:0000256" key="1">
    <source>
        <dbReference type="SAM" id="MobiDB-lite"/>
    </source>
</evidence>
<feature type="region of interest" description="Disordered" evidence="1">
    <location>
        <begin position="257"/>
        <end position="282"/>
    </location>
</feature>
<proteinExistence type="predicted"/>
<dbReference type="SUPFAM" id="SSF48371">
    <property type="entry name" value="ARM repeat"/>
    <property type="match status" value="1"/>
</dbReference>
<comment type="caution">
    <text evidence="3">The sequence shown here is derived from an EMBL/GenBank/DDBJ whole genome shotgun (WGS) entry which is preliminary data.</text>
</comment>
<evidence type="ECO:0000313" key="3">
    <source>
        <dbReference type="EMBL" id="GAV00442.1"/>
    </source>
</evidence>
<dbReference type="AlphaFoldDB" id="A0A1D1VFP0"/>
<feature type="compositionally biased region" description="Low complexity" evidence="1">
    <location>
        <begin position="264"/>
        <end position="276"/>
    </location>
</feature>
<sequence>MPARRRNRKTQGSLAVQKEIEKLQDGVWMWANTIEASFATLPAELMKLPIAESYDHLVATINELIEAALCNPQHHAKYVKLLLALSTKVKPKNQNITFHSLLVQQVQEYLDYVKAECESAYEQRGDDKGPVTPLDEDAYSKKERFLAFTQLVVNLYDFNIVSYSFMTKSCKELLPEANNVRLVDQVKLECLCMLLTSYTDGNKKSLTHINAVGPYITQLRKFCEKKVTSARVRTTMWNTVAKYDQVMSTLHSAAAAAEKKKQAVPKPQKAQPANQPSVLPVQSHSDPLTVRAITIDFTRGARIREEPTGLRSSSSCGSFHSATDSLHSQDSTLKSWALPILPSTSKQPHTATYDQLVEMYVMCLQNHQLLEGLSGKTLAKNCGLTQPDFRHLQWMKKEGSSDLAGKANNIHLSVAKFLDEAERSLQQHMRAYYETVEKAAEEKINELVESLPANSRADINKRAYEASLFKSH</sequence>
<evidence type="ECO:0000313" key="4">
    <source>
        <dbReference type="Proteomes" id="UP000186922"/>
    </source>
</evidence>
<dbReference type="GO" id="GO:0003723">
    <property type="term" value="F:RNA binding"/>
    <property type="evidence" value="ECO:0007669"/>
    <property type="project" value="InterPro"/>
</dbReference>
<dbReference type="Gene3D" id="1.25.40.180">
    <property type="match status" value="1"/>
</dbReference>